<name>A0A518HUU3_9BACT</name>
<keyword evidence="1" id="KW-0812">Transmembrane</keyword>
<dbReference type="RefSeq" id="WP_145388931.1">
    <property type="nucleotide sequence ID" value="NZ_CP037423.1"/>
</dbReference>
<accession>A0A518HUU3</accession>
<keyword evidence="1" id="KW-0472">Membrane</keyword>
<evidence type="ECO:0000313" key="2">
    <source>
        <dbReference type="EMBL" id="QDV44621.1"/>
    </source>
</evidence>
<dbReference type="EMBL" id="CP037423">
    <property type="protein sequence ID" value="QDV44621.1"/>
    <property type="molecule type" value="Genomic_DNA"/>
</dbReference>
<organism evidence="2 3">
    <name type="scientific">Stieleria neptunia</name>
    <dbReference type="NCBI Taxonomy" id="2527979"/>
    <lineage>
        <taxon>Bacteria</taxon>
        <taxon>Pseudomonadati</taxon>
        <taxon>Planctomycetota</taxon>
        <taxon>Planctomycetia</taxon>
        <taxon>Pirellulales</taxon>
        <taxon>Pirellulaceae</taxon>
        <taxon>Stieleria</taxon>
    </lineage>
</organism>
<evidence type="ECO:0000256" key="1">
    <source>
        <dbReference type="SAM" id="Phobius"/>
    </source>
</evidence>
<dbReference type="AlphaFoldDB" id="A0A518HUU3"/>
<dbReference type="Proteomes" id="UP000319004">
    <property type="component" value="Chromosome"/>
</dbReference>
<feature type="transmembrane region" description="Helical" evidence="1">
    <location>
        <begin position="83"/>
        <end position="105"/>
    </location>
</feature>
<proteinExistence type="predicted"/>
<feature type="transmembrane region" description="Helical" evidence="1">
    <location>
        <begin position="111"/>
        <end position="129"/>
    </location>
</feature>
<gene>
    <name evidence="2" type="ORF">Enr13x_44890</name>
</gene>
<sequence>MQPYREFRHVKCGRSYVAQGEWYRQLNDPVYTGDSRSRLFCEHCQEAVYPQNLVWADNEQPIDEFLRQRLKLCSIPVRFFRNLWVALALGCLLGVTAFTVCLSVIPSEYNLVIGMVAGGVVGLFTPFLSQELADRLNTIDFTDLDESVPSR</sequence>
<protein>
    <submittedName>
        <fullName evidence="2">Uncharacterized protein</fullName>
    </submittedName>
</protein>
<keyword evidence="3" id="KW-1185">Reference proteome</keyword>
<keyword evidence="1" id="KW-1133">Transmembrane helix</keyword>
<dbReference type="KEGG" id="snep:Enr13x_44890"/>
<evidence type="ECO:0000313" key="3">
    <source>
        <dbReference type="Proteomes" id="UP000319004"/>
    </source>
</evidence>
<reference evidence="2 3" key="1">
    <citation type="submission" date="2019-03" db="EMBL/GenBank/DDBJ databases">
        <title>Deep-cultivation of Planctomycetes and their phenomic and genomic characterization uncovers novel biology.</title>
        <authorList>
            <person name="Wiegand S."/>
            <person name="Jogler M."/>
            <person name="Boedeker C."/>
            <person name="Pinto D."/>
            <person name="Vollmers J."/>
            <person name="Rivas-Marin E."/>
            <person name="Kohn T."/>
            <person name="Peeters S.H."/>
            <person name="Heuer A."/>
            <person name="Rast P."/>
            <person name="Oberbeckmann S."/>
            <person name="Bunk B."/>
            <person name="Jeske O."/>
            <person name="Meyerdierks A."/>
            <person name="Storesund J.E."/>
            <person name="Kallscheuer N."/>
            <person name="Luecker S."/>
            <person name="Lage O.M."/>
            <person name="Pohl T."/>
            <person name="Merkel B.J."/>
            <person name="Hornburger P."/>
            <person name="Mueller R.-W."/>
            <person name="Bruemmer F."/>
            <person name="Labrenz M."/>
            <person name="Spormann A.M."/>
            <person name="Op den Camp H."/>
            <person name="Overmann J."/>
            <person name="Amann R."/>
            <person name="Jetten M.S.M."/>
            <person name="Mascher T."/>
            <person name="Medema M.H."/>
            <person name="Devos D.P."/>
            <person name="Kaster A.-K."/>
            <person name="Ovreas L."/>
            <person name="Rohde M."/>
            <person name="Galperin M.Y."/>
            <person name="Jogler C."/>
        </authorList>
    </citation>
    <scope>NUCLEOTIDE SEQUENCE [LARGE SCALE GENOMIC DNA]</scope>
    <source>
        <strain evidence="2 3">Enr13</strain>
    </source>
</reference>